<evidence type="ECO:0000256" key="6">
    <source>
        <dbReference type="ARBA" id="ARBA00023242"/>
    </source>
</evidence>
<gene>
    <name evidence="10" type="ORF">JOL62DRAFT_627018</name>
</gene>
<feature type="region of interest" description="Disordered" evidence="8">
    <location>
        <begin position="72"/>
        <end position="132"/>
    </location>
</feature>
<evidence type="ECO:0000256" key="3">
    <source>
        <dbReference type="ARBA" id="ARBA00022737"/>
    </source>
</evidence>
<evidence type="ECO:0000256" key="2">
    <source>
        <dbReference type="ARBA" id="ARBA00022723"/>
    </source>
</evidence>
<dbReference type="PROSITE" id="PS00028">
    <property type="entry name" value="ZINC_FINGER_C2H2_1"/>
    <property type="match status" value="2"/>
</dbReference>
<sequence length="940" mass="102572">MSSAMPGPHAQAASEAAQLSASQSAWYRCRHCSDSFKREDHLRRHELSHGFPRFLCDHNGCGMRFHRKDVLQRHKLVHQPNPLKRRRKPRRGPIPHGPIQQAGGQASWSGEDSAEGSTTSPDASHPPLHQSDSLTQDILTNLPGVQVSNGHGTDARLQVDPLSAQSFDTFNLTNEFTYGLEDWSEYALPFDGYNVRSWQDYAMPTFETPVTADVLPFFALAHAPNADFVPPAMPSPLNLPLNSQDMLRCVNSFRRGVLPRHPFLHHVTCEEECMSQNSPLFYAMAMAGAMELDQYRSKAEKLFKIAVQELDKGPKTVISQLRNVQARTLLIDFGVWYGDESMRKWARRERTCLAQTRMDFLQAHFLPLNYDNWLSWRRREEVKRTAFAFCVCGTTQTFLYDEELNIVADKLEITLPCPDSVWEATTEDDWRREVANLSLHEKAEINFPAAAHAMLSCDTVHVTDYELATVFGQQILLAVICDTFNTAHRLRNNYTSVAAWEARDMAAFRLRESLDGALTLWGDLWWTPVETLWELDKPTLPKGEAQVLYHYARMRFNRNREFAQTRPPWTYKAVESAVQTFSSMSKIGFTEVATHAPTLFSVSAYYMCTEVARHLMTYMTAIASPVYAPLTPRDTEIVTRIRQAVRRHTTSAPFIRFSSTLGAVPRPGSCIGHIGSALGGSIPPTSRSINGGGSISGNSGGCSRGARGPGGGRGSVDAAVTTTSPTTTTPNSNSNTVHAAATPLPPPPPPPTATPILPSNTNTSTNASATTNTTTTTITSTTSTSPTLASASASTKPSLAPAVQPPHPHPHHHPNHHQQTLTRPRAPSQTTPTLASAVAASAASSASSLATLARQLEQLWTIAFGGDEWKSARSVGGLLKTRGKIGQGQGQRGSVGQRQELRGSVGGDGQGHGQSQNASTALAAAAAVAVAADLGLEGGH</sequence>
<feature type="region of interest" description="Disordered" evidence="8">
    <location>
        <begin position="681"/>
        <end position="837"/>
    </location>
</feature>
<feature type="domain" description="C2H2-type" evidence="9">
    <location>
        <begin position="54"/>
        <end position="78"/>
    </location>
</feature>
<evidence type="ECO:0000313" key="10">
    <source>
        <dbReference type="EMBL" id="KAK7607945.1"/>
    </source>
</evidence>
<evidence type="ECO:0000256" key="1">
    <source>
        <dbReference type="ARBA" id="ARBA00004123"/>
    </source>
</evidence>
<dbReference type="PANTHER" id="PTHR40626:SF11">
    <property type="entry name" value="ZINC FINGER PROTEIN YPR022C"/>
    <property type="match status" value="1"/>
</dbReference>
<evidence type="ECO:0000256" key="8">
    <source>
        <dbReference type="SAM" id="MobiDB-lite"/>
    </source>
</evidence>
<feature type="compositionally biased region" description="Low complexity" evidence="8">
    <location>
        <begin position="754"/>
        <end position="802"/>
    </location>
</feature>
<dbReference type="InterPro" id="IPR036236">
    <property type="entry name" value="Znf_C2H2_sf"/>
</dbReference>
<keyword evidence="4 7" id="KW-0863">Zinc-finger</keyword>
<dbReference type="EMBL" id="JBBPBF010000032">
    <property type="protein sequence ID" value="KAK7607945.1"/>
    <property type="molecule type" value="Genomic_DNA"/>
</dbReference>
<feature type="compositionally biased region" description="Polar residues" evidence="8">
    <location>
        <begin position="102"/>
        <end position="122"/>
    </location>
</feature>
<feature type="compositionally biased region" description="Low complexity" evidence="8">
    <location>
        <begin position="721"/>
        <end position="742"/>
    </location>
</feature>
<dbReference type="PROSITE" id="PS50157">
    <property type="entry name" value="ZINC_FINGER_C2H2_2"/>
    <property type="match status" value="2"/>
</dbReference>
<dbReference type="SUPFAM" id="SSF57667">
    <property type="entry name" value="beta-beta-alpha zinc fingers"/>
    <property type="match status" value="1"/>
</dbReference>
<protein>
    <recommendedName>
        <fullName evidence="9">C2H2-type domain-containing protein</fullName>
    </recommendedName>
</protein>
<dbReference type="Gene3D" id="3.30.160.60">
    <property type="entry name" value="Classic Zinc Finger"/>
    <property type="match status" value="1"/>
</dbReference>
<dbReference type="InterPro" id="IPR051059">
    <property type="entry name" value="VerF-like"/>
</dbReference>
<keyword evidence="11" id="KW-1185">Reference proteome</keyword>
<keyword evidence="2" id="KW-0479">Metal-binding</keyword>
<reference evidence="10 11" key="1">
    <citation type="submission" date="2024-04" db="EMBL/GenBank/DDBJ databases">
        <title>Phyllosticta paracitricarpa is synonymous to the EU quarantine fungus P. citricarpa based on phylogenomic analyses.</title>
        <authorList>
            <consortium name="Lawrence Berkeley National Laboratory"/>
            <person name="Van ingen-buijs V.A."/>
            <person name="Van westerhoven A.C."/>
            <person name="Haridas S."/>
            <person name="Skiadas P."/>
            <person name="Martin F."/>
            <person name="Groenewald J.Z."/>
            <person name="Crous P.W."/>
            <person name="Seidl M.F."/>
        </authorList>
    </citation>
    <scope>NUCLEOTIDE SEQUENCE [LARGE SCALE GENOMIC DNA]</scope>
    <source>
        <strain evidence="10 11">CBS 141358</strain>
    </source>
</reference>
<evidence type="ECO:0000256" key="4">
    <source>
        <dbReference type="ARBA" id="ARBA00022771"/>
    </source>
</evidence>
<feature type="domain" description="C2H2-type" evidence="9">
    <location>
        <begin position="27"/>
        <end position="54"/>
    </location>
</feature>
<feature type="compositionally biased region" description="Basic residues" evidence="8">
    <location>
        <begin position="73"/>
        <end position="93"/>
    </location>
</feature>
<evidence type="ECO:0000259" key="9">
    <source>
        <dbReference type="PROSITE" id="PS50157"/>
    </source>
</evidence>
<evidence type="ECO:0000256" key="5">
    <source>
        <dbReference type="ARBA" id="ARBA00022833"/>
    </source>
</evidence>
<comment type="caution">
    <text evidence="10">The sequence shown here is derived from an EMBL/GenBank/DDBJ whole genome shotgun (WGS) entry which is preliminary data.</text>
</comment>
<feature type="compositionally biased region" description="Gly residues" evidence="8">
    <location>
        <begin position="690"/>
        <end position="714"/>
    </location>
</feature>
<dbReference type="Proteomes" id="UP001367316">
    <property type="component" value="Unassembled WGS sequence"/>
</dbReference>
<proteinExistence type="predicted"/>
<keyword evidence="3" id="KW-0677">Repeat</keyword>
<comment type="subcellular location">
    <subcellularLocation>
        <location evidence="1">Nucleus</location>
    </subcellularLocation>
</comment>
<dbReference type="InterPro" id="IPR013087">
    <property type="entry name" value="Znf_C2H2_type"/>
</dbReference>
<accession>A0ABR1N0S1</accession>
<feature type="compositionally biased region" description="Pro residues" evidence="8">
    <location>
        <begin position="743"/>
        <end position="753"/>
    </location>
</feature>
<dbReference type="SMART" id="SM00355">
    <property type="entry name" value="ZnF_C2H2"/>
    <property type="match status" value="2"/>
</dbReference>
<feature type="region of interest" description="Disordered" evidence="8">
    <location>
        <begin position="882"/>
        <end position="918"/>
    </location>
</feature>
<keyword evidence="5" id="KW-0862">Zinc</keyword>
<evidence type="ECO:0000313" key="11">
    <source>
        <dbReference type="Proteomes" id="UP001367316"/>
    </source>
</evidence>
<name>A0ABR1N0S1_9PEZI</name>
<keyword evidence="6" id="KW-0539">Nucleus</keyword>
<organism evidence="10 11">
    <name type="scientific">Phyllosticta paracitricarpa</name>
    <dbReference type="NCBI Taxonomy" id="2016321"/>
    <lineage>
        <taxon>Eukaryota</taxon>
        <taxon>Fungi</taxon>
        <taxon>Dikarya</taxon>
        <taxon>Ascomycota</taxon>
        <taxon>Pezizomycotina</taxon>
        <taxon>Dothideomycetes</taxon>
        <taxon>Dothideomycetes incertae sedis</taxon>
        <taxon>Botryosphaeriales</taxon>
        <taxon>Phyllostictaceae</taxon>
        <taxon>Phyllosticta</taxon>
    </lineage>
</organism>
<dbReference type="PANTHER" id="PTHR40626">
    <property type="entry name" value="MIP31509P"/>
    <property type="match status" value="1"/>
</dbReference>
<evidence type="ECO:0000256" key="7">
    <source>
        <dbReference type="PROSITE-ProRule" id="PRU00042"/>
    </source>
</evidence>